<sequence length="307" mass="31520">MGKQSRRDSAKTAKFLAVILNFFAGLQCAFAASTYIVGDIAGWGLGNDYSAWAKKYPFAVGDSIVFNYSPTHTVLQVSQADYQACNINSPLKSYKSGKDTVTLTDPSSYFVCGTPGHCQSGMKLAIDVTGSTPSTPYTPPIPSNPTPTIPSNPTLPPPLNPAPLTPSNPTPTTPAHPAPPTPSIPTNPAPPLTPSIPSNPAPLTPSSPTNPAPPTPSRPTPTIPSTPAPPNPSSPSNPASPTPSNPTSPTTPSNPAPLTPSNPTSGGTPSTRKPPSTPVESSSAMLLQSGTALTLLTLFAVAMPFLQ</sequence>
<evidence type="ECO:0000313" key="2">
    <source>
        <dbReference type="Proteomes" id="UP001162992"/>
    </source>
</evidence>
<organism evidence="1 2">
    <name type="scientific">Diphasiastrum complanatum</name>
    <name type="common">Issler's clubmoss</name>
    <name type="synonym">Lycopodium complanatum</name>
    <dbReference type="NCBI Taxonomy" id="34168"/>
    <lineage>
        <taxon>Eukaryota</taxon>
        <taxon>Viridiplantae</taxon>
        <taxon>Streptophyta</taxon>
        <taxon>Embryophyta</taxon>
        <taxon>Tracheophyta</taxon>
        <taxon>Lycopodiopsida</taxon>
        <taxon>Lycopodiales</taxon>
        <taxon>Lycopodiaceae</taxon>
        <taxon>Lycopodioideae</taxon>
        <taxon>Diphasiastrum</taxon>
    </lineage>
</organism>
<evidence type="ECO:0000313" key="1">
    <source>
        <dbReference type="EMBL" id="KAJ7540656.1"/>
    </source>
</evidence>
<accession>A0ACC2CF38</accession>
<name>A0ACC2CF38_DIPCM</name>
<dbReference type="EMBL" id="CM055101">
    <property type="protein sequence ID" value="KAJ7540656.1"/>
    <property type="molecule type" value="Genomic_DNA"/>
</dbReference>
<reference evidence="2" key="1">
    <citation type="journal article" date="2024" name="Proc. Natl. Acad. Sci. U.S.A.">
        <title>Extraordinary preservation of gene collinearity over three hundred million years revealed in homosporous lycophytes.</title>
        <authorList>
            <person name="Li C."/>
            <person name="Wickell D."/>
            <person name="Kuo L.Y."/>
            <person name="Chen X."/>
            <person name="Nie B."/>
            <person name="Liao X."/>
            <person name="Peng D."/>
            <person name="Ji J."/>
            <person name="Jenkins J."/>
            <person name="Williams M."/>
            <person name="Shu S."/>
            <person name="Plott C."/>
            <person name="Barry K."/>
            <person name="Rajasekar S."/>
            <person name="Grimwood J."/>
            <person name="Han X."/>
            <person name="Sun S."/>
            <person name="Hou Z."/>
            <person name="He W."/>
            <person name="Dai G."/>
            <person name="Sun C."/>
            <person name="Schmutz J."/>
            <person name="Leebens-Mack J.H."/>
            <person name="Li F.W."/>
            <person name="Wang L."/>
        </authorList>
    </citation>
    <scope>NUCLEOTIDE SEQUENCE [LARGE SCALE GENOMIC DNA]</scope>
    <source>
        <strain evidence="2">cv. PW_Plant_1</strain>
    </source>
</reference>
<comment type="caution">
    <text evidence="1">The sequence shown here is derived from an EMBL/GenBank/DDBJ whole genome shotgun (WGS) entry which is preliminary data.</text>
</comment>
<protein>
    <submittedName>
        <fullName evidence="1">Uncharacterized protein</fullName>
    </submittedName>
</protein>
<gene>
    <name evidence="1" type="ORF">O6H91_10G024800</name>
</gene>
<keyword evidence="2" id="KW-1185">Reference proteome</keyword>
<proteinExistence type="predicted"/>
<dbReference type="Proteomes" id="UP001162992">
    <property type="component" value="Chromosome 10"/>
</dbReference>